<keyword evidence="2" id="KW-1003">Cell membrane</keyword>
<sequence>MPNKTLPALLFLVAFLVGADELLLGPILQPIGQDLGVPAERITLFITAYSLAIAFIAPHFGRLSDQWGRLRIMLPACVLFGLSSIATGLVDQFDVGLLTRVMTGLASAGMLPIAFALAGDQPGDKAMKQIALVQAGLTLGMITSPAIGAFLTEWLSWRAAFIVLGVAALIVAALLAVQGGTHYVKNKTAKPEQPAMAQLLQIPGARGALLTMGLGLGGGIGVFNLVGQRLSDATELDIALVGLTYAVLGGVSVMGNMVMSRAIRRLGSGRAVMRTALVVCLLCSAWVFGGSATHVLMFLPVLFFWSLAGGIGSPALQNHIAQLSDSHRGTLMAMGMSMMHLGVAIWSGLAGFAYSLGSIWLAVLAVGLFSAAIAALKPIPVSGAD</sequence>
<reference evidence="8 9" key="1">
    <citation type="submission" date="2019-04" db="EMBL/GenBank/DDBJ databases">
        <title>A reverse ecology approach based on a biological definition of microbial populations.</title>
        <authorList>
            <person name="Arevalo P."/>
            <person name="Vaninsberghe D."/>
            <person name="Elsherbini J."/>
            <person name="Gore J."/>
            <person name="Polz M."/>
        </authorList>
    </citation>
    <scope>NUCLEOTIDE SEQUENCE [LARGE SCALE GENOMIC DNA]</scope>
    <source>
        <strain evidence="8 9">10N.261.46.E4</strain>
    </source>
</reference>
<proteinExistence type="predicted"/>
<dbReference type="InterPro" id="IPR036259">
    <property type="entry name" value="MFS_trans_sf"/>
</dbReference>
<dbReference type="InterPro" id="IPR011701">
    <property type="entry name" value="MFS"/>
</dbReference>
<dbReference type="GO" id="GO:0005886">
    <property type="term" value="C:plasma membrane"/>
    <property type="evidence" value="ECO:0007669"/>
    <property type="project" value="UniProtKB-SubCell"/>
</dbReference>
<evidence type="ECO:0000256" key="2">
    <source>
        <dbReference type="ARBA" id="ARBA00022475"/>
    </source>
</evidence>
<feature type="transmembrane region" description="Helical" evidence="6">
    <location>
        <begin position="328"/>
        <end position="346"/>
    </location>
</feature>
<dbReference type="InterPro" id="IPR020846">
    <property type="entry name" value="MFS_dom"/>
</dbReference>
<gene>
    <name evidence="8" type="ORF">FCV52_12140</name>
</gene>
<feature type="transmembrane region" description="Helical" evidence="6">
    <location>
        <begin position="157"/>
        <end position="177"/>
    </location>
</feature>
<feature type="transmembrane region" description="Helical" evidence="6">
    <location>
        <begin position="238"/>
        <end position="259"/>
    </location>
</feature>
<keyword evidence="3 6" id="KW-0812">Transmembrane</keyword>
<dbReference type="PROSITE" id="PS50850">
    <property type="entry name" value="MFS"/>
    <property type="match status" value="1"/>
</dbReference>
<feature type="transmembrane region" description="Helical" evidence="6">
    <location>
        <begin position="130"/>
        <end position="151"/>
    </location>
</feature>
<dbReference type="PRINTS" id="PR01035">
    <property type="entry name" value="TCRTETA"/>
</dbReference>
<name>A0A2N7JA95_9VIBR</name>
<dbReference type="InterPro" id="IPR050189">
    <property type="entry name" value="MFS_Efflux_Transporters"/>
</dbReference>
<evidence type="ECO:0000313" key="8">
    <source>
        <dbReference type="EMBL" id="TKF25356.1"/>
    </source>
</evidence>
<dbReference type="SUPFAM" id="SSF103473">
    <property type="entry name" value="MFS general substrate transporter"/>
    <property type="match status" value="1"/>
</dbReference>
<feature type="domain" description="Major facilitator superfamily (MFS) profile" evidence="7">
    <location>
        <begin position="6"/>
        <end position="382"/>
    </location>
</feature>
<dbReference type="EMBL" id="SYUW01000032">
    <property type="protein sequence ID" value="TKF25356.1"/>
    <property type="molecule type" value="Genomic_DNA"/>
</dbReference>
<dbReference type="Pfam" id="PF07690">
    <property type="entry name" value="MFS_1"/>
    <property type="match status" value="1"/>
</dbReference>
<feature type="transmembrane region" description="Helical" evidence="6">
    <location>
        <begin position="352"/>
        <end position="376"/>
    </location>
</feature>
<dbReference type="GO" id="GO:0022857">
    <property type="term" value="F:transmembrane transporter activity"/>
    <property type="evidence" value="ECO:0007669"/>
    <property type="project" value="InterPro"/>
</dbReference>
<organism evidence="8 9">
    <name type="scientific">Vibrio kanaloae</name>
    <dbReference type="NCBI Taxonomy" id="170673"/>
    <lineage>
        <taxon>Bacteria</taxon>
        <taxon>Pseudomonadati</taxon>
        <taxon>Pseudomonadota</taxon>
        <taxon>Gammaproteobacteria</taxon>
        <taxon>Vibrionales</taxon>
        <taxon>Vibrionaceae</taxon>
        <taxon>Vibrio</taxon>
    </lineage>
</organism>
<feature type="transmembrane region" description="Helical" evidence="6">
    <location>
        <begin position="72"/>
        <end position="90"/>
    </location>
</feature>
<evidence type="ECO:0000313" key="9">
    <source>
        <dbReference type="Proteomes" id="UP000305234"/>
    </source>
</evidence>
<feature type="transmembrane region" description="Helical" evidence="6">
    <location>
        <begin position="96"/>
        <end position="118"/>
    </location>
</feature>
<evidence type="ECO:0000256" key="4">
    <source>
        <dbReference type="ARBA" id="ARBA00022989"/>
    </source>
</evidence>
<dbReference type="AlphaFoldDB" id="A0A2N7JA95"/>
<evidence type="ECO:0000256" key="6">
    <source>
        <dbReference type="SAM" id="Phobius"/>
    </source>
</evidence>
<dbReference type="PANTHER" id="PTHR43124:SF3">
    <property type="entry name" value="CHLORAMPHENICOL EFFLUX PUMP RV0191"/>
    <property type="match status" value="1"/>
</dbReference>
<feature type="transmembrane region" description="Helical" evidence="6">
    <location>
        <begin position="43"/>
        <end position="60"/>
    </location>
</feature>
<keyword evidence="4 6" id="KW-1133">Transmembrane helix</keyword>
<keyword evidence="5 6" id="KW-0472">Membrane</keyword>
<evidence type="ECO:0000256" key="5">
    <source>
        <dbReference type="ARBA" id="ARBA00023136"/>
    </source>
</evidence>
<dbReference type="RefSeq" id="WP_102507300.1">
    <property type="nucleotide sequence ID" value="NZ_JBFRJO010000004.1"/>
</dbReference>
<evidence type="ECO:0000259" key="7">
    <source>
        <dbReference type="PROSITE" id="PS50850"/>
    </source>
</evidence>
<dbReference type="InterPro" id="IPR001958">
    <property type="entry name" value="Tet-R_TetA/multi-R_MdtG-like"/>
</dbReference>
<evidence type="ECO:0000256" key="3">
    <source>
        <dbReference type="ARBA" id="ARBA00022692"/>
    </source>
</evidence>
<dbReference type="Gene3D" id="1.20.1250.20">
    <property type="entry name" value="MFS general substrate transporter like domains"/>
    <property type="match status" value="1"/>
</dbReference>
<feature type="transmembrane region" description="Helical" evidence="6">
    <location>
        <begin position="208"/>
        <end position="226"/>
    </location>
</feature>
<evidence type="ECO:0000256" key="1">
    <source>
        <dbReference type="ARBA" id="ARBA00004651"/>
    </source>
</evidence>
<comment type="caution">
    <text evidence="8">The sequence shown here is derived from an EMBL/GenBank/DDBJ whole genome shotgun (WGS) entry which is preliminary data.</text>
</comment>
<dbReference type="Proteomes" id="UP000305234">
    <property type="component" value="Unassembled WGS sequence"/>
</dbReference>
<feature type="transmembrane region" description="Helical" evidence="6">
    <location>
        <begin position="271"/>
        <end position="289"/>
    </location>
</feature>
<accession>A0A2N7JA95</accession>
<comment type="subcellular location">
    <subcellularLocation>
        <location evidence="1">Cell membrane</location>
        <topology evidence="1">Multi-pass membrane protein</topology>
    </subcellularLocation>
</comment>
<dbReference type="PANTHER" id="PTHR43124">
    <property type="entry name" value="PURINE EFFLUX PUMP PBUE"/>
    <property type="match status" value="1"/>
</dbReference>
<protein>
    <submittedName>
        <fullName evidence="8">MFS transporter</fullName>
    </submittedName>
</protein>
<dbReference type="CDD" id="cd17324">
    <property type="entry name" value="MFS_NepI_like"/>
    <property type="match status" value="1"/>
</dbReference>